<evidence type="ECO:0008006" key="3">
    <source>
        <dbReference type="Google" id="ProtNLM"/>
    </source>
</evidence>
<name>A0A654LWN2_9ARCH</name>
<reference evidence="2" key="1">
    <citation type="submission" date="2015-10" db="EMBL/GenBank/DDBJ databases">
        <title>Niche specialization of a soil ammonia-oxidizing archaeon, Candidatus Nitrosocosmicus oleophilus.</title>
        <authorList>
            <person name="Jung M.-Y."/>
            <person name="Rhee S.-K."/>
        </authorList>
    </citation>
    <scope>NUCLEOTIDE SEQUENCE [LARGE SCALE GENOMIC DNA]</scope>
    <source>
        <strain evidence="2">MY3</strain>
    </source>
</reference>
<dbReference type="EMBL" id="CP012850">
    <property type="protein sequence ID" value="ALI35884.1"/>
    <property type="molecule type" value="Genomic_DNA"/>
</dbReference>
<gene>
    <name evidence="1" type="ORF">NMY3_01681</name>
</gene>
<keyword evidence="2" id="KW-1185">Reference proteome</keyword>
<evidence type="ECO:0000313" key="1">
    <source>
        <dbReference type="EMBL" id="ALI35884.1"/>
    </source>
</evidence>
<dbReference type="RefSeq" id="WP_196818259.1">
    <property type="nucleotide sequence ID" value="NZ_CP012850.1"/>
</dbReference>
<dbReference type="Proteomes" id="UP000058925">
    <property type="component" value="Chromosome"/>
</dbReference>
<accession>A0A654LWN2</accession>
<sequence length="121" mass="14119">MNREPINEDINPIYLNVAITESILLACIKGSSFSEIEFHIPRIIPTSKAVLRKYMHHLINNSFISYNRIRKVYLIEANGWDLLYSIYSQRESLVSDYADLIIKVESNNYDLEYQDKRTGST</sequence>
<organism evidence="1 2">
    <name type="scientific">Candidatus Nitrosocosmicus oleophilus</name>
    <dbReference type="NCBI Taxonomy" id="1353260"/>
    <lineage>
        <taxon>Archaea</taxon>
        <taxon>Nitrososphaerota</taxon>
        <taxon>Nitrososphaeria</taxon>
        <taxon>Nitrososphaerales</taxon>
        <taxon>Nitrososphaeraceae</taxon>
        <taxon>Candidatus Nitrosocosmicus</taxon>
    </lineage>
</organism>
<proteinExistence type="predicted"/>
<dbReference type="OrthoDB" id="11613at2157"/>
<protein>
    <recommendedName>
        <fullName evidence="3">ArnR1-like winged helix-turn-helix domain-containing protein</fullName>
    </recommendedName>
</protein>
<dbReference type="AlphaFoldDB" id="A0A654LWN2"/>
<dbReference type="GeneID" id="60421698"/>
<evidence type="ECO:0000313" key="2">
    <source>
        <dbReference type="Proteomes" id="UP000058925"/>
    </source>
</evidence>
<dbReference type="KEGG" id="taa:NMY3_01681"/>